<proteinExistence type="predicted"/>
<organism evidence="1 2">
    <name type="scientific">Sphingomonas lycopersici</name>
    <dbReference type="NCBI Taxonomy" id="2951807"/>
    <lineage>
        <taxon>Bacteria</taxon>
        <taxon>Pseudomonadati</taxon>
        <taxon>Pseudomonadota</taxon>
        <taxon>Alphaproteobacteria</taxon>
        <taxon>Sphingomonadales</taxon>
        <taxon>Sphingomonadaceae</taxon>
        <taxon>Sphingomonas</taxon>
    </lineage>
</organism>
<evidence type="ECO:0000313" key="1">
    <source>
        <dbReference type="EMBL" id="MCW6535285.1"/>
    </source>
</evidence>
<sequence length="102" mass="11115">MALRTQPNDERRAPRSPVECRATARIALSIEVLDASSHGIRARLSIPLPPGVTLKISLPDGTERHARIVWANDGDIGCEFLAPLTMRELDALLAATPIARPR</sequence>
<dbReference type="SUPFAM" id="SSF141371">
    <property type="entry name" value="PilZ domain-like"/>
    <property type="match status" value="1"/>
</dbReference>
<dbReference type="Proteomes" id="UP001165565">
    <property type="component" value="Unassembled WGS sequence"/>
</dbReference>
<evidence type="ECO:0000313" key="2">
    <source>
        <dbReference type="Proteomes" id="UP001165565"/>
    </source>
</evidence>
<accession>A0AA41Z847</accession>
<dbReference type="EMBL" id="JANFAV010000006">
    <property type="protein sequence ID" value="MCW6535285.1"/>
    <property type="molecule type" value="Genomic_DNA"/>
</dbReference>
<dbReference type="RefSeq" id="WP_179511995.1">
    <property type="nucleotide sequence ID" value="NZ_JANFAU010000002.1"/>
</dbReference>
<reference evidence="1" key="1">
    <citation type="submission" date="2022-06" db="EMBL/GenBank/DDBJ databases">
        <title>Sphingomonas sp. nov. isolated from rhizosphere soil of tomato.</title>
        <authorList>
            <person name="Dong H."/>
            <person name="Gao R."/>
        </authorList>
    </citation>
    <scope>NUCLEOTIDE SEQUENCE</scope>
    <source>
        <strain evidence="1">MMSM24</strain>
    </source>
</reference>
<protein>
    <submittedName>
        <fullName evidence="1">PilZ domain-containing protein</fullName>
    </submittedName>
</protein>
<gene>
    <name evidence="1" type="ORF">NEE01_10880</name>
</gene>
<comment type="caution">
    <text evidence="1">The sequence shown here is derived from an EMBL/GenBank/DDBJ whole genome shotgun (WGS) entry which is preliminary data.</text>
</comment>
<dbReference type="AlphaFoldDB" id="A0AA41Z847"/>
<name>A0AA41Z847_9SPHN</name>
<keyword evidence="2" id="KW-1185">Reference proteome</keyword>